<organism evidence="3">
    <name type="scientific">Tanacetum cinerariifolium</name>
    <name type="common">Dalmatian daisy</name>
    <name type="synonym">Chrysanthemum cinerariifolium</name>
    <dbReference type="NCBI Taxonomy" id="118510"/>
    <lineage>
        <taxon>Eukaryota</taxon>
        <taxon>Viridiplantae</taxon>
        <taxon>Streptophyta</taxon>
        <taxon>Embryophyta</taxon>
        <taxon>Tracheophyta</taxon>
        <taxon>Spermatophyta</taxon>
        <taxon>Magnoliopsida</taxon>
        <taxon>eudicotyledons</taxon>
        <taxon>Gunneridae</taxon>
        <taxon>Pentapetalae</taxon>
        <taxon>asterids</taxon>
        <taxon>campanulids</taxon>
        <taxon>Asterales</taxon>
        <taxon>Asteraceae</taxon>
        <taxon>Asteroideae</taxon>
        <taxon>Anthemideae</taxon>
        <taxon>Anthemidinae</taxon>
        <taxon>Tanacetum</taxon>
    </lineage>
</organism>
<dbReference type="AlphaFoldDB" id="A0A699K4U5"/>
<protein>
    <submittedName>
        <fullName evidence="3">Uncharacterized protein</fullName>
    </submittedName>
</protein>
<evidence type="ECO:0000256" key="2">
    <source>
        <dbReference type="SAM" id="MobiDB-lite"/>
    </source>
</evidence>
<name>A0A699K4U5_TANCI</name>
<feature type="coiled-coil region" evidence="1">
    <location>
        <begin position="104"/>
        <end position="145"/>
    </location>
</feature>
<comment type="caution">
    <text evidence="3">The sequence shown here is derived from an EMBL/GenBank/DDBJ whole genome shotgun (WGS) entry which is preliminary data.</text>
</comment>
<feature type="compositionally biased region" description="Pro residues" evidence="2">
    <location>
        <begin position="70"/>
        <end position="91"/>
    </location>
</feature>
<dbReference type="EMBL" id="BKCJ010474911">
    <property type="protein sequence ID" value="GFA71882.1"/>
    <property type="molecule type" value="Genomic_DNA"/>
</dbReference>
<evidence type="ECO:0000256" key="1">
    <source>
        <dbReference type="SAM" id="Coils"/>
    </source>
</evidence>
<sequence length="218" mass="24061">LGSPRLEYVCHVLTQKPFRIEKHMFPSRVGSCGGGEGAVIGDGWLGAVEEEDEVEVPIAPTLPSLTNAPSPVPQDPTPIPHTTPPASPPQEQPTTTSESTMSLLNTLMDTYASLSQKVAKLEQDKNTQALEILKLKQRVKKLEKKKRSNHSGLKRLKKVGRIYQDVSAATKDVITTEPTVFNDEEVTMTMAQTLIKMKAKKAKLLDEQIAQRLHDEEV</sequence>
<accession>A0A699K4U5</accession>
<keyword evidence="1" id="KW-0175">Coiled coil</keyword>
<reference evidence="3" key="1">
    <citation type="journal article" date="2019" name="Sci. Rep.">
        <title>Draft genome of Tanacetum cinerariifolium, the natural source of mosquito coil.</title>
        <authorList>
            <person name="Yamashiro T."/>
            <person name="Shiraishi A."/>
            <person name="Satake H."/>
            <person name="Nakayama K."/>
        </authorList>
    </citation>
    <scope>NUCLEOTIDE SEQUENCE</scope>
</reference>
<evidence type="ECO:0000313" key="3">
    <source>
        <dbReference type="EMBL" id="GFA71882.1"/>
    </source>
</evidence>
<gene>
    <name evidence="3" type="ORF">Tci_643854</name>
</gene>
<feature type="non-terminal residue" evidence="3">
    <location>
        <position position="1"/>
    </location>
</feature>
<proteinExistence type="predicted"/>
<feature type="region of interest" description="Disordered" evidence="2">
    <location>
        <begin position="61"/>
        <end position="99"/>
    </location>
</feature>